<keyword evidence="4" id="KW-0413">Isomerase</keyword>
<comment type="caution">
    <text evidence="4">The sequence shown here is derived from an EMBL/GenBank/DDBJ whole genome shotgun (WGS) entry which is preliminary data.</text>
</comment>
<protein>
    <submittedName>
        <fullName evidence="4">2-(1,2-epoxy-1,2-dihydrophenyl)acetyl-CoA isomerase</fullName>
    </submittedName>
</protein>
<dbReference type="Pfam" id="PF00378">
    <property type="entry name" value="ECH_1"/>
    <property type="match status" value="1"/>
</dbReference>
<dbReference type="InterPro" id="IPR029045">
    <property type="entry name" value="ClpP/crotonase-like_dom_sf"/>
</dbReference>
<organism evidence="4 5">
    <name type="scientific">Kordiimonas sediminis</name>
    <dbReference type="NCBI Taxonomy" id="1735581"/>
    <lineage>
        <taxon>Bacteria</taxon>
        <taxon>Pseudomonadati</taxon>
        <taxon>Pseudomonadota</taxon>
        <taxon>Alphaproteobacteria</taxon>
        <taxon>Kordiimonadales</taxon>
        <taxon>Kordiimonadaceae</taxon>
        <taxon>Kordiimonas</taxon>
    </lineage>
</organism>
<accession>A0A919AL00</accession>
<dbReference type="PROSITE" id="PS00166">
    <property type="entry name" value="ENOYL_COA_HYDRATASE"/>
    <property type="match status" value="1"/>
</dbReference>
<proteinExistence type="inferred from homology"/>
<dbReference type="InterPro" id="IPR018376">
    <property type="entry name" value="Enoyl-CoA_hyd/isom_CS"/>
</dbReference>
<gene>
    <name evidence="4" type="primary">paaG</name>
    <name evidence="4" type="ORF">GCM10017044_00810</name>
</gene>
<keyword evidence="5" id="KW-1185">Reference proteome</keyword>
<evidence type="ECO:0000256" key="3">
    <source>
        <dbReference type="RuleBase" id="RU003707"/>
    </source>
</evidence>
<dbReference type="GO" id="GO:0006635">
    <property type="term" value="P:fatty acid beta-oxidation"/>
    <property type="evidence" value="ECO:0007669"/>
    <property type="project" value="TreeGrafter"/>
</dbReference>
<reference evidence="4" key="2">
    <citation type="submission" date="2020-09" db="EMBL/GenBank/DDBJ databases">
        <authorList>
            <person name="Sun Q."/>
            <person name="Kim S."/>
        </authorList>
    </citation>
    <scope>NUCLEOTIDE SEQUENCE</scope>
    <source>
        <strain evidence="4">KCTC 42590</strain>
    </source>
</reference>
<evidence type="ECO:0000313" key="4">
    <source>
        <dbReference type="EMBL" id="GHF10965.1"/>
    </source>
</evidence>
<reference evidence="4" key="1">
    <citation type="journal article" date="2014" name="Int. J. Syst. Evol. Microbiol.">
        <title>Complete genome sequence of Corynebacterium casei LMG S-19264T (=DSM 44701T), isolated from a smear-ripened cheese.</title>
        <authorList>
            <consortium name="US DOE Joint Genome Institute (JGI-PGF)"/>
            <person name="Walter F."/>
            <person name="Albersmeier A."/>
            <person name="Kalinowski J."/>
            <person name="Ruckert C."/>
        </authorList>
    </citation>
    <scope>NUCLEOTIDE SEQUENCE</scope>
    <source>
        <strain evidence="4">KCTC 42590</strain>
    </source>
</reference>
<dbReference type="PANTHER" id="PTHR11941:SF133">
    <property type="entry name" value="1,2-EPOXYPHENYLACETYL-COA ISOMERASE"/>
    <property type="match status" value="1"/>
</dbReference>
<dbReference type="AlphaFoldDB" id="A0A919AL00"/>
<dbReference type="Gene3D" id="1.10.12.10">
    <property type="entry name" value="Lyase 2-enoyl-coa Hydratase, Chain A, domain 2"/>
    <property type="match status" value="1"/>
</dbReference>
<evidence type="ECO:0000256" key="1">
    <source>
        <dbReference type="ARBA" id="ARBA00005254"/>
    </source>
</evidence>
<dbReference type="GO" id="GO:0016829">
    <property type="term" value="F:lyase activity"/>
    <property type="evidence" value="ECO:0007669"/>
    <property type="project" value="UniProtKB-KW"/>
</dbReference>
<sequence length="262" mass="28300">MTYETILFRVENGVAWVSLNRPDRLNAINDQMLKELTSVLDETESNDAIRCLVLTGEGRAFCPGQDLNDRNVSGGERPDLGETVGNGYNPFLRRFYNLSVPTIAAVNGVAAGAGANIALACDIVIAADTAKFIQVYSNIGLIPDAGGSFILPRLIGMAKAKELTFTARPVKADEAESMGMIARCVAADDLIATVKEMAEGFAVKPTFGLANTKKALHASYSNDLDTQLDMERDLMQKCGFSDDYSEGVSAFLEKRTPVFKGR</sequence>
<dbReference type="GO" id="GO:0016853">
    <property type="term" value="F:isomerase activity"/>
    <property type="evidence" value="ECO:0007669"/>
    <property type="project" value="UniProtKB-KW"/>
</dbReference>
<dbReference type="InterPro" id="IPR001753">
    <property type="entry name" value="Enoyl-CoA_hydra/iso"/>
</dbReference>
<dbReference type="Proteomes" id="UP000630923">
    <property type="component" value="Unassembled WGS sequence"/>
</dbReference>
<dbReference type="PANTHER" id="PTHR11941">
    <property type="entry name" value="ENOYL-COA HYDRATASE-RELATED"/>
    <property type="match status" value="1"/>
</dbReference>
<dbReference type="InterPro" id="IPR014748">
    <property type="entry name" value="Enoyl-CoA_hydra_C"/>
</dbReference>
<dbReference type="Gene3D" id="3.90.226.10">
    <property type="entry name" value="2-enoyl-CoA Hydratase, Chain A, domain 1"/>
    <property type="match status" value="1"/>
</dbReference>
<evidence type="ECO:0000313" key="5">
    <source>
        <dbReference type="Proteomes" id="UP000630923"/>
    </source>
</evidence>
<comment type="similarity">
    <text evidence="1 3">Belongs to the enoyl-CoA hydratase/isomerase family.</text>
</comment>
<dbReference type="EMBL" id="BNCI01000001">
    <property type="protein sequence ID" value="GHF10965.1"/>
    <property type="molecule type" value="Genomic_DNA"/>
</dbReference>
<dbReference type="SUPFAM" id="SSF52096">
    <property type="entry name" value="ClpP/crotonase"/>
    <property type="match status" value="1"/>
</dbReference>
<dbReference type="RefSeq" id="WP_191249588.1">
    <property type="nucleotide sequence ID" value="NZ_BNCI01000001.1"/>
</dbReference>
<keyword evidence="2" id="KW-0456">Lyase</keyword>
<name>A0A919AL00_9PROT</name>
<evidence type="ECO:0000256" key="2">
    <source>
        <dbReference type="ARBA" id="ARBA00023239"/>
    </source>
</evidence>
<dbReference type="CDD" id="cd06558">
    <property type="entry name" value="crotonase-like"/>
    <property type="match status" value="1"/>
</dbReference>